<feature type="region of interest" description="Disordered" evidence="2">
    <location>
        <begin position="425"/>
        <end position="451"/>
    </location>
</feature>
<feature type="coiled-coil region" evidence="1">
    <location>
        <begin position="91"/>
        <end position="170"/>
    </location>
</feature>
<feature type="region of interest" description="Disordered" evidence="2">
    <location>
        <begin position="270"/>
        <end position="300"/>
    </location>
</feature>
<evidence type="ECO:0000256" key="1">
    <source>
        <dbReference type="SAM" id="Coils"/>
    </source>
</evidence>
<feature type="coiled-coil region" evidence="1">
    <location>
        <begin position="11"/>
        <end position="45"/>
    </location>
</feature>
<keyword evidence="4" id="KW-1185">Reference proteome</keyword>
<feature type="compositionally biased region" description="Acidic residues" evidence="2">
    <location>
        <begin position="437"/>
        <end position="451"/>
    </location>
</feature>
<name>A0A8X6J7N9_TRICU</name>
<dbReference type="EMBL" id="BMAO01026993">
    <property type="protein sequence ID" value="GFR13838.1"/>
    <property type="molecule type" value="Genomic_DNA"/>
</dbReference>
<gene>
    <name evidence="3" type="primary">AVEN_34698_1</name>
    <name evidence="3" type="ORF">TNCT_223511</name>
</gene>
<feature type="compositionally biased region" description="Basic and acidic residues" evidence="2">
    <location>
        <begin position="272"/>
        <end position="291"/>
    </location>
</feature>
<organism evidence="3 4">
    <name type="scientific">Trichonephila clavata</name>
    <name type="common">Joro spider</name>
    <name type="synonym">Nephila clavata</name>
    <dbReference type="NCBI Taxonomy" id="2740835"/>
    <lineage>
        <taxon>Eukaryota</taxon>
        <taxon>Metazoa</taxon>
        <taxon>Ecdysozoa</taxon>
        <taxon>Arthropoda</taxon>
        <taxon>Chelicerata</taxon>
        <taxon>Arachnida</taxon>
        <taxon>Araneae</taxon>
        <taxon>Araneomorphae</taxon>
        <taxon>Entelegynae</taxon>
        <taxon>Araneoidea</taxon>
        <taxon>Nephilidae</taxon>
        <taxon>Trichonephila</taxon>
    </lineage>
</organism>
<dbReference type="Proteomes" id="UP000887116">
    <property type="component" value="Unassembled WGS sequence"/>
</dbReference>
<proteinExistence type="predicted"/>
<dbReference type="OrthoDB" id="10258312at2759"/>
<keyword evidence="1" id="KW-0175">Coiled coil</keyword>
<comment type="caution">
    <text evidence="3">The sequence shown here is derived from an EMBL/GenBank/DDBJ whole genome shotgun (WGS) entry which is preliminary data.</text>
</comment>
<feature type="coiled-coil region" evidence="1">
    <location>
        <begin position="323"/>
        <end position="364"/>
    </location>
</feature>
<evidence type="ECO:0000313" key="4">
    <source>
        <dbReference type="Proteomes" id="UP000887116"/>
    </source>
</evidence>
<accession>A0A8X6J7N9</accession>
<reference evidence="3" key="1">
    <citation type="submission" date="2020-07" db="EMBL/GenBank/DDBJ databases">
        <title>Multicomponent nature underlies the extraordinary mechanical properties of spider dragline silk.</title>
        <authorList>
            <person name="Kono N."/>
            <person name="Nakamura H."/>
            <person name="Mori M."/>
            <person name="Yoshida Y."/>
            <person name="Ohtoshi R."/>
            <person name="Malay A.D."/>
            <person name="Moran D.A.P."/>
            <person name="Tomita M."/>
            <person name="Numata K."/>
            <person name="Arakawa K."/>
        </authorList>
    </citation>
    <scope>NUCLEOTIDE SEQUENCE</scope>
</reference>
<sequence>MGNELPSDGVFKGNEDEAALLRNRMTELKKRIEELEGEKATSSTEELNKEKGVLHGDSKQIEKKKVSASLDKLIAGCVGVKAKIEYWMNRNKELEEMTSVLRLELDRLVEKSNENQEIRKEFPVTERELRTRQVEKLEMRRKLDILKNRNEQLEEELTMLKEDTHKMANKTGDDNMLLEALTSQQGSFRDLIERQKMLCDSDYHHFRQDMRKIHSKHTTNLTLVNQLQEDTSEKDEIIRGLQDYMMLSAYAQDEKKEAKTFLITFSSLTSSEKSENQEKESKVVPKADQVKTGEGPPLDEDQDIEQELLKEEYPRLMEWQSQLLNAKATSARSNAELRDLQQACKNLENLLLSSQNKEEGKEKESTMDELLIKKDIEDEIHKFLLNYWQIIGANTSGLFQIYTTGVDRTKKIFIDELRKKRKKVGDKFTVTPNQEGSETEESAQVSEDNES</sequence>
<protein>
    <submittedName>
        <fullName evidence="3">Uncharacterized protein</fullName>
    </submittedName>
</protein>
<dbReference type="AlphaFoldDB" id="A0A8X6J7N9"/>
<evidence type="ECO:0000256" key="2">
    <source>
        <dbReference type="SAM" id="MobiDB-lite"/>
    </source>
</evidence>
<evidence type="ECO:0000313" key="3">
    <source>
        <dbReference type="EMBL" id="GFR13838.1"/>
    </source>
</evidence>